<gene>
    <name evidence="2" type="ORF">ABUE31_07920</name>
</gene>
<proteinExistence type="predicted"/>
<dbReference type="Proteomes" id="UP001556196">
    <property type="component" value="Unassembled WGS sequence"/>
</dbReference>
<feature type="signal peptide" evidence="1">
    <location>
        <begin position="1"/>
        <end position="27"/>
    </location>
</feature>
<organism evidence="2 3">
    <name type="scientific">Mesorhizobium marinum</name>
    <dbReference type="NCBI Taxonomy" id="3228790"/>
    <lineage>
        <taxon>Bacteria</taxon>
        <taxon>Pseudomonadati</taxon>
        <taxon>Pseudomonadota</taxon>
        <taxon>Alphaproteobacteria</taxon>
        <taxon>Hyphomicrobiales</taxon>
        <taxon>Phyllobacteriaceae</taxon>
        <taxon>Mesorhizobium</taxon>
    </lineage>
</organism>
<comment type="caution">
    <text evidence="2">The sequence shown here is derived from an EMBL/GenBank/DDBJ whole genome shotgun (WGS) entry which is preliminary data.</text>
</comment>
<sequence>MAFSRIYRTTIATSAVAVLLAAGVAHSTGTRQVDRPVALLTDAQEAYPDAPYGVDPMVTGPTSTAFGKRQDAAGCAQAKWPDVPLACYPD</sequence>
<dbReference type="RefSeq" id="WP_367722983.1">
    <property type="nucleotide sequence ID" value="NZ_JBFOCI010000002.1"/>
</dbReference>
<dbReference type="EMBL" id="JBFOCI010000002">
    <property type="protein sequence ID" value="MEW9805905.1"/>
    <property type="molecule type" value="Genomic_DNA"/>
</dbReference>
<keyword evidence="1" id="KW-0732">Signal</keyword>
<protein>
    <submittedName>
        <fullName evidence="2">Uncharacterized protein</fullName>
    </submittedName>
</protein>
<name>A0ABV3QXV4_9HYPH</name>
<keyword evidence="3" id="KW-1185">Reference proteome</keyword>
<feature type="chain" id="PRO_5047340612" evidence="1">
    <location>
        <begin position="28"/>
        <end position="90"/>
    </location>
</feature>
<evidence type="ECO:0000313" key="3">
    <source>
        <dbReference type="Proteomes" id="UP001556196"/>
    </source>
</evidence>
<accession>A0ABV3QXV4</accession>
<evidence type="ECO:0000313" key="2">
    <source>
        <dbReference type="EMBL" id="MEW9805905.1"/>
    </source>
</evidence>
<reference evidence="2 3" key="1">
    <citation type="submission" date="2024-06" db="EMBL/GenBank/DDBJ databases">
        <authorList>
            <person name="Tuo L."/>
        </authorList>
    </citation>
    <scope>NUCLEOTIDE SEQUENCE [LARGE SCALE GENOMIC DNA]</scope>
    <source>
        <strain evidence="2 3">ZMM04-5</strain>
    </source>
</reference>
<evidence type="ECO:0000256" key="1">
    <source>
        <dbReference type="SAM" id="SignalP"/>
    </source>
</evidence>